<gene>
    <name evidence="1" type="ORF">Q4Q39_17830</name>
</gene>
<evidence type="ECO:0008006" key="3">
    <source>
        <dbReference type="Google" id="ProtNLM"/>
    </source>
</evidence>
<evidence type="ECO:0000313" key="2">
    <source>
        <dbReference type="Proteomes" id="UP001176891"/>
    </source>
</evidence>
<dbReference type="Proteomes" id="UP001176891">
    <property type="component" value="Unassembled WGS sequence"/>
</dbReference>
<name>A0ABT8X5J5_9FLAO</name>
<evidence type="ECO:0000313" key="1">
    <source>
        <dbReference type="EMBL" id="MDO5989268.1"/>
    </source>
</evidence>
<keyword evidence="2" id="KW-1185">Reference proteome</keyword>
<sequence>MRKLLFLNCILLITNCKNKGEEGKNNITGSIMNDYMTVIIKAKVIEDDKFQLYFSEKIIRQYHPDDIVEINIKGRDDCQNIVFNLPKGIHPIKIRLDVGVKKIETPIWIEEISFSNGAKHFSFKGAQLSKYFRPNKYLEQKTSSNTYERKAIEGVYDPFLISINVDNIVNNLFNESSNE</sequence>
<dbReference type="RefSeq" id="WP_303283928.1">
    <property type="nucleotide sequence ID" value="NZ_BAABCZ010000003.1"/>
</dbReference>
<proteinExistence type="predicted"/>
<accession>A0ABT8X5J5</accession>
<comment type="caution">
    <text evidence="1">The sequence shown here is derived from an EMBL/GenBank/DDBJ whole genome shotgun (WGS) entry which is preliminary data.</text>
</comment>
<organism evidence="1 2">
    <name type="scientific">Flavivirga amylovorans</name>
    <dbReference type="NCBI Taxonomy" id="870486"/>
    <lineage>
        <taxon>Bacteria</taxon>
        <taxon>Pseudomonadati</taxon>
        <taxon>Bacteroidota</taxon>
        <taxon>Flavobacteriia</taxon>
        <taxon>Flavobacteriales</taxon>
        <taxon>Flavobacteriaceae</taxon>
        <taxon>Flavivirga</taxon>
    </lineage>
</organism>
<reference evidence="1" key="1">
    <citation type="submission" date="2023-07" db="EMBL/GenBank/DDBJ databases">
        <title>Two novel species in the genus Flavivirga.</title>
        <authorList>
            <person name="Kwon K."/>
        </authorList>
    </citation>
    <scope>NUCLEOTIDE SEQUENCE</scope>
    <source>
        <strain evidence="1">KACC 14157</strain>
    </source>
</reference>
<protein>
    <recommendedName>
        <fullName evidence="3">Lipoprotein</fullName>
    </recommendedName>
</protein>
<dbReference type="EMBL" id="JAUOEM010000007">
    <property type="protein sequence ID" value="MDO5989268.1"/>
    <property type="molecule type" value="Genomic_DNA"/>
</dbReference>